<accession>A0A183GPN6</accession>
<evidence type="ECO:0000313" key="1">
    <source>
        <dbReference type="Proteomes" id="UP000050761"/>
    </source>
</evidence>
<dbReference type="AlphaFoldDB" id="A0A183GPN6"/>
<dbReference type="Proteomes" id="UP000050761">
    <property type="component" value="Unassembled WGS sequence"/>
</dbReference>
<proteinExistence type="predicted"/>
<sequence>LADAMRQKRSERENVYLLHDDAGPRVAEVSREKIQDAYGAFHSFMLRSSHYSHVIGACPINHFVMTDYDLHRRGAFYVCVFKLSLSPFQIRSALSSPASYLSQTPRNSSFVTLSLCFRRTSSVQSLRGSMGNLAGWRGSISNLAEDSVNLNSCPAFLVHLRLPLQNPSYRSFNAKKNTDKQREVIDRLSKLRESLRSREGFVERGVLPKHQITSPSAAVKI</sequence>
<name>A0A183GPN6_HELPZ</name>
<organism evidence="1 2">
    <name type="scientific">Heligmosomoides polygyrus</name>
    <name type="common">Parasitic roundworm</name>
    <dbReference type="NCBI Taxonomy" id="6339"/>
    <lineage>
        <taxon>Eukaryota</taxon>
        <taxon>Metazoa</taxon>
        <taxon>Ecdysozoa</taxon>
        <taxon>Nematoda</taxon>
        <taxon>Chromadorea</taxon>
        <taxon>Rhabditida</taxon>
        <taxon>Rhabditina</taxon>
        <taxon>Rhabditomorpha</taxon>
        <taxon>Strongyloidea</taxon>
        <taxon>Heligmosomidae</taxon>
        <taxon>Heligmosomoides</taxon>
    </lineage>
</organism>
<keyword evidence="1" id="KW-1185">Reference proteome</keyword>
<evidence type="ECO:0000313" key="2">
    <source>
        <dbReference type="WBParaSite" id="HPBE_0002465601-mRNA-1"/>
    </source>
</evidence>
<protein>
    <submittedName>
        <fullName evidence="2">Longin domain-containing protein</fullName>
    </submittedName>
</protein>
<dbReference type="WBParaSite" id="HPBE_0002465601-mRNA-1">
    <property type="protein sequence ID" value="HPBE_0002465601-mRNA-1"/>
    <property type="gene ID" value="HPBE_0002465601"/>
</dbReference>
<reference evidence="2" key="1">
    <citation type="submission" date="2019-09" db="UniProtKB">
        <authorList>
            <consortium name="WormBaseParasite"/>
        </authorList>
    </citation>
    <scope>IDENTIFICATION</scope>
</reference>